<dbReference type="SUPFAM" id="SSF109604">
    <property type="entry name" value="HD-domain/PDEase-like"/>
    <property type="match status" value="1"/>
</dbReference>
<dbReference type="Gene3D" id="1.10.3210.10">
    <property type="entry name" value="Hypothetical protein af1432"/>
    <property type="match status" value="1"/>
</dbReference>
<accession>A0ABV7HU68</accession>
<dbReference type="Proteomes" id="UP001595647">
    <property type="component" value="Unassembled WGS sequence"/>
</dbReference>
<sequence length="144" mass="16266">MQTSAHLRHAIQIAADAHDGQMDKTGRPYFEHCQRVAAALVDDEAKTVAYLHDVAEKGRGWTVDRLKEEGFSSHIISAVDALTKRSGEDEDAFLRRVFGHPLAREVKRADLEDNLWQVNLSRGNAEKYEHALEKLTEWTNGSLQ</sequence>
<dbReference type="RefSeq" id="WP_378143157.1">
    <property type="nucleotide sequence ID" value="NZ_JBHRTG010000001.1"/>
</dbReference>
<dbReference type="Pfam" id="PF13328">
    <property type="entry name" value="HD_4"/>
    <property type="match status" value="1"/>
</dbReference>
<protein>
    <submittedName>
        <fullName evidence="1">HD domain-containing protein</fullName>
    </submittedName>
</protein>
<gene>
    <name evidence="1" type="ORF">ACFOHV_01600</name>
</gene>
<organism evidence="1 2">
    <name type="scientific">Ciceribacter thiooxidans</name>
    <dbReference type="NCBI Taxonomy" id="1969821"/>
    <lineage>
        <taxon>Bacteria</taxon>
        <taxon>Pseudomonadati</taxon>
        <taxon>Pseudomonadota</taxon>
        <taxon>Alphaproteobacteria</taxon>
        <taxon>Hyphomicrobiales</taxon>
        <taxon>Rhizobiaceae</taxon>
        <taxon>Ciceribacter</taxon>
    </lineage>
</organism>
<name>A0ABV7HU68_9HYPH</name>
<dbReference type="EMBL" id="JBHRTG010000001">
    <property type="protein sequence ID" value="MFC3161967.1"/>
    <property type="molecule type" value="Genomic_DNA"/>
</dbReference>
<evidence type="ECO:0000313" key="2">
    <source>
        <dbReference type="Proteomes" id="UP001595647"/>
    </source>
</evidence>
<evidence type="ECO:0000313" key="1">
    <source>
        <dbReference type="EMBL" id="MFC3161967.1"/>
    </source>
</evidence>
<comment type="caution">
    <text evidence="1">The sequence shown here is derived from an EMBL/GenBank/DDBJ whole genome shotgun (WGS) entry which is preliminary data.</text>
</comment>
<keyword evidence="2" id="KW-1185">Reference proteome</keyword>
<proteinExistence type="predicted"/>
<reference evidence="2" key="1">
    <citation type="journal article" date="2019" name="Int. J. Syst. Evol. Microbiol.">
        <title>The Global Catalogue of Microorganisms (GCM) 10K type strain sequencing project: providing services to taxonomists for standard genome sequencing and annotation.</title>
        <authorList>
            <consortium name="The Broad Institute Genomics Platform"/>
            <consortium name="The Broad Institute Genome Sequencing Center for Infectious Disease"/>
            <person name="Wu L."/>
            <person name="Ma J."/>
        </authorList>
    </citation>
    <scope>NUCLEOTIDE SEQUENCE [LARGE SCALE GENOMIC DNA]</scope>
    <source>
        <strain evidence="2">KCTC 52231</strain>
    </source>
</reference>